<evidence type="ECO:0000313" key="2">
    <source>
        <dbReference type="EMBL" id="KAK8938631.1"/>
    </source>
</evidence>
<dbReference type="Gene3D" id="3.40.1390.10">
    <property type="entry name" value="MurE/MurF, N-terminal domain"/>
    <property type="match status" value="1"/>
</dbReference>
<evidence type="ECO:0000313" key="3">
    <source>
        <dbReference type="Proteomes" id="UP001418222"/>
    </source>
</evidence>
<dbReference type="InterPro" id="IPR036565">
    <property type="entry name" value="Mur-like_cat_sf"/>
</dbReference>
<keyword evidence="3" id="KW-1185">Reference proteome</keyword>
<reference evidence="2 3" key="1">
    <citation type="journal article" date="2022" name="Nat. Plants">
        <title>Genomes of leafy and leafless Platanthera orchids illuminate the evolution of mycoheterotrophy.</title>
        <authorList>
            <person name="Li M.H."/>
            <person name="Liu K.W."/>
            <person name="Li Z."/>
            <person name="Lu H.C."/>
            <person name="Ye Q.L."/>
            <person name="Zhang D."/>
            <person name="Wang J.Y."/>
            <person name="Li Y.F."/>
            <person name="Zhong Z.M."/>
            <person name="Liu X."/>
            <person name="Yu X."/>
            <person name="Liu D.K."/>
            <person name="Tu X.D."/>
            <person name="Liu B."/>
            <person name="Hao Y."/>
            <person name="Liao X.Y."/>
            <person name="Jiang Y.T."/>
            <person name="Sun W.H."/>
            <person name="Chen J."/>
            <person name="Chen Y.Q."/>
            <person name="Ai Y."/>
            <person name="Zhai J.W."/>
            <person name="Wu S.S."/>
            <person name="Zhou Z."/>
            <person name="Hsiao Y.Y."/>
            <person name="Wu W.L."/>
            <person name="Chen Y.Y."/>
            <person name="Lin Y.F."/>
            <person name="Hsu J.L."/>
            <person name="Li C.Y."/>
            <person name="Wang Z.W."/>
            <person name="Zhao X."/>
            <person name="Zhong W.Y."/>
            <person name="Ma X.K."/>
            <person name="Ma L."/>
            <person name="Huang J."/>
            <person name="Chen G.Z."/>
            <person name="Huang M.Z."/>
            <person name="Huang L."/>
            <person name="Peng D.H."/>
            <person name="Luo Y.B."/>
            <person name="Zou S.Q."/>
            <person name="Chen S.P."/>
            <person name="Lan S."/>
            <person name="Tsai W.C."/>
            <person name="Van de Peer Y."/>
            <person name="Liu Z.J."/>
        </authorList>
    </citation>
    <scope>NUCLEOTIDE SEQUENCE [LARGE SCALE GENOMIC DNA]</scope>
    <source>
        <strain evidence="2">Lor287</strain>
    </source>
</reference>
<protein>
    <recommendedName>
        <fullName evidence="1">Mur ligase N-terminal catalytic domain-containing protein</fullName>
    </recommendedName>
</protein>
<feature type="domain" description="Mur ligase N-terminal catalytic" evidence="1">
    <location>
        <begin position="211"/>
        <end position="275"/>
    </location>
</feature>
<name>A0AAP0BHC3_9ASPA</name>
<accession>A0AAP0BHC3</accession>
<dbReference type="Gene3D" id="3.40.1190.10">
    <property type="entry name" value="Mur-like, catalytic domain"/>
    <property type="match status" value="1"/>
</dbReference>
<dbReference type="AlphaFoldDB" id="A0AAP0BHC3"/>
<dbReference type="Proteomes" id="UP001418222">
    <property type="component" value="Unassembled WGS sequence"/>
</dbReference>
<sequence length="314" mass="34140">MIHSRPPPNFPGNLEVGTKRCDDGGSKCAVDVGKMEGVLEEAINLDGAAKRQFATPSFPRCPSSLSRSRLYLLAKAARWRPPSPANANAESSSGDNPFGDIDHAISLERQKFVKQGLLPSKPPRSKNEVIHGLTKISMDEIEKEKSIRMLEKEDKAAATLPNPPSFELDLDSLSKSRDQILESNFKMMLAELLDESRVVPVSVHGHLKALITGIQHDHKEVSSGDLFIRCAGASTDGHDSLTKADERGAVAVVADKEINLERETLALKALLIVEDTDLVLPVLADSFYRNPSRSLYAIGITGTHGKTGTSFLSH</sequence>
<dbReference type="PANTHER" id="PTHR23135:SF4">
    <property type="entry name" value="UDP-N-ACETYLMURAMOYL-L-ALANYL-D-GLUTAMATE--2,6-DIAMINOPIMELATE LIGASE MURE HOMOLOG, CHLOROPLASTIC"/>
    <property type="match status" value="1"/>
</dbReference>
<dbReference type="PANTHER" id="PTHR23135">
    <property type="entry name" value="MUR LIGASE FAMILY MEMBER"/>
    <property type="match status" value="1"/>
</dbReference>
<dbReference type="InterPro" id="IPR000713">
    <property type="entry name" value="Mur_ligase_N"/>
</dbReference>
<dbReference type="GO" id="GO:0016881">
    <property type="term" value="F:acid-amino acid ligase activity"/>
    <property type="evidence" value="ECO:0007669"/>
    <property type="project" value="InterPro"/>
</dbReference>
<dbReference type="SUPFAM" id="SSF63418">
    <property type="entry name" value="MurE/MurF N-terminal domain"/>
    <property type="match status" value="1"/>
</dbReference>
<dbReference type="Pfam" id="PF01225">
    <property type="entry name" value="Mur_ligase"/>
    <property type="match status" value="1"/>
</dbReference>
<proteinExistence type="predicted"/>
<evidence type="ECO:0000259" key="1">
    <source>
        <dbReference type="Pfam" id="PF01225"/>
    </source>
</evidence>
<gene>
    <name evidence="2" type="ORF">KSP39_PZI011046</name>
</gene>
<organism evidence="2 3">
    <name type="scientific">Platanthera zijinensis</name>
    <dbReference type="NCBI Taxonomy" id="2320716"/>
    <lineage>
        <taxon>Eukaryota</taxon>
        <taxon>Viridiplantae</taxon>
        <taxon>Streptophyta</taxon>
        <taxon>Embryophyta</taxon>
        <taxon>Tracheophyta</taxon>
        <taxon>Spermatophyta</taxon>
        <taxon>Magnoliopsida</taxon>
        <taxon>Liliopsida</taxon>
        <taxon>Asparagales</taxon>
        <taxon>Orchidaceae</taxon>
        <taxon>Orchidoideae</taxon>
        <taxon>Orchideae</taxon>
        <taxon>Orchidinae</taxon>
        <taxon>Platanthera</taxon>
    </lineage>
</organism>
<dbReference type="InterPro" id="IPR035911">
    <property type="entry name" value="MurE/MurF_N"/>
</dbReference>
<dbReference type="EMBL" id="JBBWWQ010000009">
    <property type="protein sequence ID" value="KAK8938631.1"/>
    <property type="molecule type" value="Genomic_DNA"/>
</dbReference>
<comment type="caution">
    <text evidence="2">The sequence shown here is derived from an EMBL/GenBank/DDBJ whole genome shotgun (WGS) entry which is preliminary data.</text>
</comment>
<dbReference type="GO" id="GO:0005524">
    <property type="term" value="F:ATP binding"/>
    <property type="evidence" value="ECO:0007669"/>
    <property type="project" value="InterPro"/>
</dbReference>